<accession>A0A1Z4KX37</accession>
<organism evidence="2 3">
    <name type="scientific">Trichormus variabilis NIES-23</name>
    <dbReference type="NCBI Taxonomy" id="1973479"/>
    <lineage>
        <taxon>Bacteria</taxon>
        <taxon>Bacillati</taxon>
        <taxon>Cyanobacteriota</taxon>
        <taxon>Cyanophyceae</taxon>
        <taxon>Nostocales</taxon>
        <taxon>Nostocaceae</taxon>
        <taxon>Trichormus</taxon>
    </lineage>
</organism>
<feature type="domain" description="Helicase HerA central" evidence="1">
    <location>
        <begin position="258"/>
        <end position="338"/>
    </location>
</feature>
<proteinExistence type="predicted"/>
<dbReference type="Pfam" id="PF01935">
    <property type="entry name" value="DUF87"/>
    <property type="match status" value="1"/>
</dbReference>
<dbReference type="InterPro" id="IPR027417">
    <property type="entry name" value="P-loop_NTPase"/>
</dbReference>
<dbReference type="Proteomes" id="UP000217507">
    <property type="component" value="Plasmid Plasmid4 dna"/>
</dbReference>
<geneLocation type="plasmid" evidence="2">
    <name>plasmid4</name>
</geneLocation>
<gene>
    <name evidence="2" type="ORF">NIES23_63980</name>
</gene>
<dbReference type="SUPFAM" id="SSF52540">
    <property type="entry name" value="P-loop containing nucleoside triphosphate hydrolases"/>
    <property type="match status" value="1"/>
</dbReference>
<dbReference type="InterPro" id="IPR002789">
    <property type="entry name" value="HerA_central"/>
</dbReference>
<name>A0A1Z4KX37_ANAVA</name>
<dbReference type="Gene3D" id="3.40.50.300">
    <property type="entry name" value="P-loop containing nucleotide triphosphate hydrolases"/>
    <property type="match status" value="1"/>
</dbReference>
<evidence type="ECO:0000313" key="2">
    <source>
        <dbReference type="EMBL" id="BAY73546.1"/>
    </source>
</evidence>
<evidence type="ECO:0000313" key="3">
    <source>
        <dbReference type="Proteomes" id="UP000217507"/>
    </source>
</evidence>
<sequence length="575" mass="64849">MKHKQFESYRSSGTANNITVGVLATIGLISGAKSFTGTQMSLVEYCFIPETLTSPDNRAKYCTPSKRYIMPESEFYAQVYAPANPEFQRDNFLPTKATRLRIIPPSNPNKPLWGLAAVVTTGGAFALSKAREWRLMQLLPSIRNELKANWLISKLREGLRLHKESYTAQLDYEFHQWSENRRARAAQLSNMTPQELAIFTEQVRLRAEAEARAQMQQATGQPVGALPGQSLEDITNPSDKVTGADSTQAIAPKDSWVQNLVKQTALIWGNQGGGKSWLARYVVKQKKQAGYRVIVLDPDSNFSEWQGVESYHSWDEIEQQIRNYVKELEERLKIFNNSTMSEEQWRQKLWAEGKATALICEEATTYADFIKDAELLEKFGKLALTKSRKQEMPLTVVAHNNTQTCLFGIKGLHNLVSKMLQVECLAEVDPVTLQPKSTGKAKVKLDSSNEWLDVILPSLTAKISDFSDTATPESTPISPIDKATLERIYELEFNIGGKAGDTPDEKTKLSPMAQKLYEYLTRTERIEADVREFKGNFKVNGERFTVEQIKGWMYEIVGAELADWIGEGVIKLNQI</sequence>
<reference evidence="2 3" key="1">
    <citation type="submission" date="2017-06" db="EMBL/GenBank/DDBJ databases">
        <title>Genome sequencing of cyanobaciteial culture collection at National Institute for Environmental Studies (NIES).</title>
        <authorList>
            <person name="Hirose Y."/>
            <person name="Shimura Y."/>
            <person name="Fujisawa T."/>
            <person name="Nakamura Y."/>
            <person name="Kawachi M."/>
        </authorList>
    </citation>
    <scope>NUCLEOTIDE SEQUENCE [LARGE SCALE GENOMIC DNA]</scope>
    <source>
        <strain evidence="2 3">NIES-23</strain>
        <plasmid evidence="3">Plasmid Plasmid4 dna</plasmid>
    </source>
</reference>
<protein>
    <recommendedName>
        <fullName evidence="1">Helicase HerA central domain-containing protein</fullName>
    </recommendedName>
</protein>
<dbReference type="AlphaFoldDB" id="A0A1Z4KX37"/>
<dbReference type="EMBL" id="AP018220">
    <property type="protein sequence ID" value="BAY73546.1"/>
    <property type="molecule type" value="Genomic_DNA"/>
</dbReference>
<evidence type="ECO:0000259" key="1">
    <source>
        <dbReference type="Pfam" id="PF01935"/>
    </source>
</evidence>
<keyword evidence="2" id="KW-0614">Plasmid</keyword>